<evidence type="ECO:0000256" key="3">
    <source>
        <dbReference type="ARBA" id="ARBA00022643"/>
    </source>
</evidence>
<accession>A0A540VKK6</accession>
<reference evidence="5 6" key="1">
    <citation type="submission" date="2019-06" db="EMBL/GenBank/DDBJ databases">
        <title>Metagenome assembled Genome of Spiribacter salinus SL48-SHIP from the microbial mat of Salt Lake 48 (Novosibirsk region, Russia).</title>
        <authorList>
            <person name="Shipova A."/>
            <person name="Rozanov A.S."/>
            <person name="Bryanskaya A.V."/>
            <person name="Peltek S.E."/>
        </authorList>
    </citation>
    <scope>NUCLEOTIDE SEQUENCE [LARGE SCALE GENOMIC DNA]</scope>
    <source>
        <strain evidence="5">SL48-SHIP-2</strain>
    </source>
</reference>
<evidence type="ECO:0000313" key="6">
    <source>
        <dbReference type="Proteomes" id="UP000315400"/>
    </source>
</evidence>
<organism evidence="5 6">
    <name type="scientific">Spiribacter salinus</name>
    <dbReference type="NCBI Taxonomy" id="1335746"/>
    <lineage>
        <taxon>Bacteria</taxon>
        <taxon>Pseudomonadati</taxon>
        <taxon>Pseudomonadota</taxon>
        <taxon>Gammaproteobacteria</taxon>
        <taxon>Chromatiales</taxon>
        <taxon>Ectothiorhodospiraceae</taxon>
        <taxon>Spiribacter</taxon>
    </lineage>
</organism>
<comment type="cofactor">
    <cofactor evidence="1">
        <name>FMN</name>
        <dbReference type="ChEBI" id="CHEBI:58210"/>
    </cofactor>
</comment>
<dbReference type="GO" id="GO:0070819">
    <property type="term" value="F:menaquinone-dependent protoporphyrinogen oxidase activity"/>
    <property type="evidence" value="ECO:0007669"/>
    <property type="project" value="TreeGrafter"/>
</dbReference>
<dbReference type="InterPro" id="IPR008254">
    <property type="entry name" value="Flavodoxin/NO_synth"/>
</dbReference>
<dbReference type="Proteomes" id="UP000315400">
    <property type="component" value="Unassembled WGS sequence"/>
</dbReference>
<gene>
    <name evidence="5" type="ORF">FKY71_16195</name>
</gene>
<dbReference type="PANTHER" id="PTHR38030">
    <property type="entry name" value="PROTOPORPHYRINOGEN IX DEHYDROGENASE [MENAQUINONE]"/>
    <property type="match status" value="1"/>
</dbReference>
<dbReference type="GO" id="GO:0009055">
    <property type="term" value="F:electron transfer activity"/>
    <property type="evidence" value="ECO:0007669"/>
    <property type="project" value="InterPro"/>
</dbReference>
<evidence type="ECO:0000256" key="2">
    <source>
        <dbReference type="ARBA" id="ARBA00022630"/>
    </source>
</evidence>
<dbReference type="PROSITE" id="PS50902">
    <property type="entry name" value="FLAVODOXIN_LIKE"/>
    <property type="match status" value="1"/>
</dbReference>
<evidence type="ECO:0000313" key="5">
    <source>
        <dbReference type="EMBL" id="TQE97298.1"/>
    </source>
</evidence>
<name>A0A540VKK6_9GAMM</name>
<comment type="caution">
    <text evidence="5">The sequence shown here is derived from an EMBL/GenBank/DDBJ whole genome shotgun (WGS) entry which is preliminary data.</text>
</comment>
<dbReference type="SUPFAM" id="SSF52218">
    <property type="entry name" value="Flavoproteins"/>
    <property type="match status" value="1"/>
</dbReference>
<evidence type="ECO:0000256" key="1">
    <source>
        <dbReference type="ARBA" id="ARBA00001917"/>
    </source>
</evidence>
<proteinExistence type="predicted"/>
<dbReference type="InterPro" id="IPR029039">
    <property type="entry name" value="Flavoprotein-like_sf"/>
</dbReference>
<dbReference type="PROSITE" id="PS00201">
    <property type="entry name" value="FLAVODOXIN"/>
    <property type="match status" value="1"/>
</dbReference>
<keyword evidence="3" id="KW-0288">FMN</keyword>
<dbReference type="InterPro" id="IPR001226">
    <property type="entry name" value="Flavodoxin_CS"/>
</dbReference>
<sequence length="210" mass="22649">MTWKTAYGCRRESRFGGGRLGWRVDESKHRPVATRRAVSGCSRVWCETTNRGTAGFADPTIRASPTQQAPHRAYIQPPSNPQVQGCAMSNLLLIYGTTEGHTATIAERIATVLQAQGHAVKVVGLTEDSVGAIAGCDAVIVASSIHAGQPHAKIKAFVQAHHEALRTRPTAYAQVSLSTADPRPEKQAKAQGCPIHFLQEMSWPREQGCA</sequence>
<evidence type="ECO:0000259" key="4">
    <source>
        <dbReference type="PROSITE" id="PS50902"/>
    </source>
</evidence>
<dbReference type="GO" id="GO:0010181">
    <property type="term" value="F:FMN binding"/>
    <property type="evidence" value="ECO:0007669"/>
    <property type="project" value="InterPro"/>
</dbReference>
<dbReference type="InterPro" id="IPR052200">
    <property type="entry name" value="Protoporphyrinogen_IX_DH"/>
</dbReference>
<dbReference type="Pfam" id="PF12724">
    <property type="entry name" value="Flavodoxin_5"/>
    <property type="match status" value="1"/>
</dbReference>
<protein>
    <recommendedName>
        <fullName evidence="4">Flavodoxin-like domain-containing protein</fullName>
    </recommendedName>
</protein>
<dbReference type="AlphaFoldDB" id="A0A540VKK6"/>
<feature type="domain" description="Flavodoxin-like" evidence="4">
    <location>
        <begin position="91"/>
        <end position="210"/>
    </location>
</feature>
<dbReference type="PANTHER" id="PTHR38030:SF2">
    <property type="entry name" value="PROTOPORPHYRINOGEN IX DEHYDROGENASE [QUINONE]"/>
    <property type="match status" value="1"/>
</dbReference>
<dbReference type="GO" id="GO:0006783">
    <property type="term" value="P:heme biosynthetic process"/>
    <property type="evidence" value="ECO:0007669"/>
    <property type="project" value="TreeGrafter"/>
</dbReference>
<dbReference type="EMBL" id="VIFK01000315">
    <property type="protein sequence ID" value="TQE97298.1"/>
    <property type="molecule type" value="Genomic_DNA"/>
</dbReference>
<dbReference type="InterPro" id="IPR026816">
    <property type="entry name" value="Flavodoxin_dom"/>
</dbReference>
<keyword evidence="2" id="KW-0285">Flavoprotein</keyword>
<dbReference type="Gene3D" id="3.40.50.360">
    <property type="match status" value="1"/>
</dbReference>